<keyword evidence="11" id="KW-0675">Receptor</keyword>
<evidence type="ECO:0000256" key="9">
    <source>
        <dbReference type="SAM" id="Phobius"/>
    </source>
</evidence>
<protein>
    <submittedName>
        <fullName evidence="11">TonB-dependent receptor</fullName>
    </submittedName>
</protein>
<evidence type="ECO:0000256" key="4">
    <source>
        <dbReference type="ARBA" id="ARBA00022692"/>
    </source>
</evidence>
<proteinExistence type="inferred from homology"/>
<dbReference type="InterPro" id="IPR036942">
    <property type="entry name" value="Beta-barrel_TonB_sf"/>
</dbReference>
<dbReference type="PANTHER" id="PTHR30069:SF29">
    <property type="entry name" value="HEMOGLOBIN AND HEMOGLOBIN-HAPTOGLOBIN-BINDING PROTEIN 1-RELATED"/>
    <property type="match status" value="1"/>
</dbReference>
<dbReference type="SUPFAM" id="SSF56935">
    <property type="entry name" value="Porins"/>
    <property type="match status" value="1"/>
</dbReference>
<keyword evidence="7 8" id="KW-0998">Cell outer membrane</keyword>
<dbReference type="InterPro" id="IPR037066">
    <property type="entry name" value="Plug_dom_sf"/>
</dbReference>
<dbReference type="Gene3D" id="2.40.170.20">
    <property type="entry name" value="TonB-dependent receptor, beta-barrel domain"/>
    <property type="match status" value="1"/>
</dbReference>
<name>A0ABW8SUF2_9BACT</name>
<reference evidence="11 12" key="1">
    <citation type="submission" date="2024-07" db="EMBL/GenBank/DDBJ databases">
        <authorList>
            <person name="Pitt A."/>
            <person name="Hahn M.W."/>
        </authorList>
    </citation>
    <scope>NUCLEOTIDE SEQUENCE [LARGE SCALE GENOMIC DNA]</scope>
    <source>
        <strain evidence="11 12">2-AUSEE-184A6</strain>
    </source>
</reference>
<evidence type="ECO:0000259" key="10">
    <source>
        <dbReference type="Pfam" id="PF07715"/>
    </source>
</evidence>
<dbReference type="Pfam" id="PF07715">
    <property type="entry name" value="Plug"/>
    <property type="match status" value="1"/>
</dbReference>
<keyword evidence="5" id="KW-0732">Signal</keyword>
<evidence type="ECO:0000256" key="5">
    <source>
        <dbReference type="ARBA" id="ARBA00022729"/>
    </source>
</evidence>
<evidence type="ECO:0000256" key="1">
    <source>
        <dbReference type="ARBA" id="ARBA00004571"/>
    </source>
</evidence>
<dbReference type="InterPro" id="IPR008969">
    <property type="entry name" value="CarboxyPept-like_regulatory"/>
</dbReference>
<dbReference type="Gene3D" id="2.170.130.10">
    <property type="entry name" value="TonB-dependent receptor, plug domain"/>
    <property type="match status" value="1"/>
</dbReference>
<dbReference type="RefSeq" id="WP_406777513.1">
    <property type="nucleotide sequence ID" value="NZ_JBEWZG010000001.1"/>
</dbReference>
<keyword evidence="4 8" id="KW-0812">Transmembrane</keyword>
<comment type="similarity">
    <text evidence="8">Belongs to the TonB-dependent receptor family.</text>
</comment>
<evidence type="ECO:0000256" key="6">
    <source>
        <dbReference type="ARBA" id="ARBA00023136"/>
    </source>
</evidence>
<evidence type="ECO:0000256" key="2">
    <source>
        <dbReference type="ARBA" id="ARBA00022448"/>
    </source>
</evidence>
<dbReference type="EMBL" id="JBEWZG010000001">
    <property type="protein sequence ID" value="MFL0205940.1"/>
    <property type="molecule type" value="Genomic_DNA"/>
</dbReference>
<dbReference type="Gene3D" id="2.60.40.1120">
    <property type="entry name" value="Carboxypeptidase-like, regulatory domain"/>
    <property type="match status" value="1"/>
</dbReference>
<dbReference type="Pfam" id="PF13715">
    <property type="entry name" value="CarbopepD_reg_2"/>
    <property type="match status" value="1"/>
</dbReference>
<evidence type="ECO:0000256" key="7">
    <source>
        <dbReference type="ARBA" id="ARBA00023237"/>
    </source>
</evidence>
<dbReference type="SUPFAM" id="SSF49464">
    <property type="entry name" value="Carboxypeptidase regulatory domain-like"/>
    <property type="match status" value="1"/>
</dbReference>
<dbReference type="InterPro" id="IPR012910">
    <property type="entry name" value="Plug_dom"/>
</dbReference>
<keyword evidence="2 8" id="KW-0813">Transport</keyword>
<feature type="transmembrane region" description="Helical" evidence="9">
    <location>
        <begin position="20"/>
        <end position="45"/>
    </location>
</feature>
<dbReference type="InterPro" id="IPR039426">
    <property type="entry name" value="TonB-dep_rcpt-like"/>
</dbReference>
<dbReference type="PANTHER" id="PTHR30069">
    <property type="entry name" value="TONB-DEPENDENT OUTER MEMBRANE RECEPTOR"/>
    <property type="match status" value="1"/>
</dbReference>
<feature type="domain" description="TonB-dependent receptor plug" evidence="10">
    <location>
        <begin position="165"/>
        <end position="247"/>
    </location>
</feature>
<keyword evidence="3 8" id="KW-1134">Transmembrane beta strand</keyword>
<evidence type="ECO:0000256" key="3">
    <source>
        <dbReference type="ARBA" id="ARBA00022452"/>
    </source>
</evidence>
<sequence length="816" mass="91350">MKIISNAVYQLFNLPQKLFAYLWVLIKMRYLLYVLFLTLSSLSWAQKSTLSGYMKDASSGEGLIGASVYVKELKTGNVTNTYGFYSLTLPLGQYTLVFSSSGYKKIERSIQISATAQTLNLELSPASQELAEVIVKARANDENVKGIEMSVNKVDIKTIRKIPALLGEVDLVRAIQLLPGVSTVGEGASGFNVRGGGVDQNLVLLDDAPVYNSSHLFGFFSVFNPDAVKDVKLFKGGIPSMYGGRASSILDVKMKEGNAKKLEVNGGIGVIFSRLSIEAPIVKDKASFIVAARRSYIDILAKPFLTGNNANASFNFYDLTAKVNYTINSKNTVFMSGYFGRDVFGTGFGFDWGNTTLTTRWNHVFSNKLFLNATAFYSNYDYMLDSDIENKRPNDAFKWTSNIVNLSIKPDFTYYVRPDNTITFGGQLLTYDFTPGKANATSNGEKREFGQADKKGLEASAYVGHDWKLSNRVAIQYGVRYSNYDYRSANGEYYDRIPVALSTENPSGYALKINQIDPEATVATYGNWEPRFAMNVTANESTSLKWSYNRLVQYIHLMSNTAASTPLDVWTSSTNNIKPQIVDQVAMGVFKNFGPDGNNYESSIEVYYKDMQNQIDYADRANLFLNPYFEKDLLFGKGRAYGIEFYLKKNVGKLTGWASYTLARTERKIEGLSNNEWYANRYDRTHTLNLVGQYALSDKWSFGANFAYITGVPYTIPVQKYVFDGIAYPQTIPGTRGNVRVPDYHRLDISATKKNKKALFGKGSSEWVFSVYNAYNRKNPFSIYTRPNEDNAVQTEAVQLSIIGSFVPAVTYNFSF</sequence>
<dbReference type="Proteomes" id="UP001623559">
    <property type="component" value="Unassembled WGS sequence"/>
</dbReference>
<comment type="subcellular location">
    <subcellularLocation>
        <location evidence="1 8">Cell outer membrane</location>
        <topology evidence="1 8">Multi-pass membrane protein</topology>
    </subcellularLocation>
</comment>
<comment type="caution">
    <text evidence="11">The sequence shown here is derived from an EMBL/GenBank/DDBJ whole genome shotgun (WGS) entry which is preliminary data.</text>
</comment>
<organism evidence="11 12">
    <name type="scientific">Aquirufa novilacunae</name>
    <dbReference type="NCBI Taxonomy" id="3139305"/>
    <lineage>
        <taxon>Bacteria</taxon>
        <taxon>Pseudomonadati</taxon>
        <taxon>Bacteroidota</taxon>
        <taxon>Cytophagia</taxon>
        <taxon>Cytophagales</taxon>
        <taxon>Flectobacillaceae</taxon>
        <taxon>Aquirufa</taxon>
    </lineage>
</organism>
<evidence type="ECO:0000313" key="11">
    <source>
        <dbReference type="EMBL" id="MFL0205940.1"/>
    </source>
</evidence>
<accession>A0ABW8SUF2</accession>
<evidence type="ECO:0000256" key="8">
    <source>
        <dbReference type="PROSITE-ProRule" id="PRU01360"/>
    </source>
</evidence>
<keyword evidence="9" id="KW-1133">Transmembrane helix</keyword>
<keyword evidence="6 8" id="KW-0472">Membrane</keyword>
<dbReference type="PROSITE" id="PS52016">
    <property type="entry name" value="TONB_DEPENDENT_REC_3"/>
    <property type="match status" value="1"/>
</dbReference>
<evidence type="ECO:0000313" key="12">
    <source>
        <dbReference type="Proteomes" id="UP001623559"/>
    </source>
</evidence>
<gene>
    <name evidence="11" type="ORF">V7S74_04220</name>
</gene>